<proteinExistence type="predicted"/>
<accession>A0A9X6VVP9</accession>
<comment type="caution">
    <text evidence="2">The sequence shown here is derived from an EMBL/GenBank/DDBJ whole genome shotgun (WGS) entry which is preliminary data.</text>
</comment>
<evidence type="ECO:0000313" key="1">
    <source>
        <dbReference type="EMBL" id="KXY51250.1"/>
    </source>
</evidence>
<dbReference type="EMBL" id="LOMO01000001">
    <property type="protein sequence ID" value="KXY51250.1"/>
    <property type="molecule type" value="Genomic_DNA"/>
</dbReference>
<dbReference type="EMBL" id="NTSO01000015">
    <property type="protein sequence ID" value="PFF45979.1"/>
    <property type="molecule type" value="Genomic_DNA"/>
</dbReference>
<evidence type="ECO:0000313" key="2">
    <source>
        <dbReference type="EMBL" id="PFF45979.1"/>
    </source>
</evidence>
<gene>
    <name evidence="1" type="ORF">AT268_32685</name>
    <name evidence="2" type="ORF">CN357_21220</name>
</gene>
<dbReference type="Proteomes" id="UP000220210">
    <property type="component" value="Unassembled WGS sequence"/>
</dbReference>
<name>A0A9X6VVP9_BACCE</name>
<evidence type="ECO:0000313" key="4">
    <source>
        <dbReference type="Proteomes" id="UP000220210"/>
    </source>
</evidence>
<reference evidence="1 3" key="1">
    <citation type="submission" date="2015-12" db="EMBL/GenBank/DDBJ databases">
        <title>Bacillus cereus Group isolate.</title>
        <authorList>
            <person name="Kovac J."/>
        </authorList>
    </citation>
    <scope>NUCLEOTIDE SEQUENCE [LARGE SCALE GENOMIC DNA]</scope>
    <source>
        <strain evidence="1 3">FSL K6-0073</strain>
    </source>
</reference>
<dbReference type="AlphaFoldDB" id="A0A9X6VVP9"/>
<organism evidence="2 4">
    <name type="scientific">Bacillus cereus</name>
    <dbReference type="NCBI Taxonomy" id="1396"/>
    <lineage>
        <taxon>Bacteria</taxon>
        <taxon>Bacillati</taxon>
        <taxon>Bacillota</taxon>
        <taxon>Bacilli</taxon>
        <taxon>Bacillales</taxon>
        <taxon>Bacillaceae</taxon>
        <taxon>Bacillus</taxon>
        <taxon>Bacillus cereus group</taxon>
    </lineage>
</organism>
<protein>
    <submittedName>
        <fullName evidence="2">Uncharacterized protein</fullName>
    </submittedName>
</protein>
<dbReference type="RefSeq" id="WP_061662587.1">
    <property type="nucleotide sequence ID" value="NZ_LOMO01000001.1"/>
</dbReference>
<reference evidence="2 4" key="2">
    <citation type="submission" date="2017-09" db="EMBL/GenBank/DDBJ databases">
        <title>Large-scale bioinformatics analysis of Bacillus genomes uncovers conserved roles of natural products in bacterial physiology.</title>
        <authorList>
            <consortium name="Agbiome Team Llc"/>
            <person name="Bleich R.M."/>
            <person name="Kirk G.J."/>
            <person name="Santa Maria K.C."/>
            <person name="Allen S.E."/>
            <person name="Farag S."/>
            <person name="Shank E.A."/>
            <person name="Bowers A."/>
        </authorList>
    </citation>
    <scope>NUCLEOTIDE SEQUENCE [LARGE SCALE GENOMIC DNA]</scope>
    <source>
        <strain evidence="2 4">AFS020204</strain>
    </source>
</reference>
<dbReference type="Proteomes" id="UP000075476">
    <property type="component" value="Unassembled WGS sequence"/>
</dbReference>
<evidence type="ECO:0000313" key="3">
    <source>
        <dbReference type="Proteomes" id="UP000075476"/>
    </source>
</evidence>
<sequence>MNKYVIVFYNRFVNEIQTYKVKADNEEDAKGKFYERYPLKAYGDECIETIEPIGNEEEKLELNNDELQRILAKWYFAWNMEGNSSKEDTVLSNKIREHLKSDGVLQTT</sequence>